<dbReference type="RefSeq" id="WP_128167129.1">
    <property type="nucleotide sequence ID" value="NZ_CP025688.1"/>
</dbReference>
<proteinExistence type="predicted"/>
<sequence length="167" mass="18517">MTKLILKSSKLIALNDSEKIDMGELAFDLSQFKIPSAMVIQKDDFSTRVEREKNLNDEWVETGKYSVTFRVYDRPFIEMVLGNGGTEIGSPISIVVEGQDSLPIFDGVEDGEFVPITFTGLAVKPKRVQKKVFISPGKMADSWQYAEIKVVASSYSLGVVGNEAKTK</sequence>
<keyword evidence="2" id="KW-1185">Reference proteome</keyword>
<evidence type="ECO:0000313" key="1">
    <source>
        <dbReference type="EMBL" id="QAA23530.1"/>
    </source>
</evidence>
<dbReference type="EMBL" id="CP025688">
    <property type="protein sequence ID" value="QAA23530.1"/>
    <property type="molecule type" value="Genomic_DNA"/>
</dbReference>
<reference evidence="1 2" key="1">
    <citation type="submission" date="2018-01" db="EMBL/GenBank/DDBJ databases">
        <title>Complete genome sequencing of Sporolactobacillus terrae DLG3.</title>
        <authorList>
            <person name="Nam Y.-D."/>
            <person name="Kang J."/>
            <person name="Chung W.-H."/>
        </authorList>
    </citation>
    <scope>NUCLEOTIDE SEQUENCE [LARGE SCALE GENOMIC DNA]</scope>
    <source>
        <strain evidence="1 2">DLG3</strain>
    </source>
</reference>
<name>A0ABX5QA62_9BACL</name>
<dbReference type="Proteomes" id="UP000285882">
    <property type="component" value="Chromosome"/>
</dbReference>
<accession>A0ABX5QA62</accession>
<protein>
    <submittedName>
        <fullName evidence="1">Peptidase</fullName>
    </submittedName>
</protein>
<organism evidence="1 2">
    <name type="scientific">Sporolactobacillus terrae</name>
    <dbReference type="NCBI Taxonomy" id="269673"/>
    <lineage>
        <taxon>Bacteria</taxon>
        <taxon>Bacillati</taxon>
        <taxon>Bacillota</taxon>
        <taxon>Bacilli</taxon>
        <taxon>Bacillales</taxon>
        <taxon>Sporolactobacillaceae</taxon>
        <taxon>Sporolactobacillus</taxon>
    </lineage>
</organism>
<evidence type="ECO:0000313" key="2">
    <source>
        <dbReference type="Proteomes" id="UP000285882"/>
    </source>
</evidence>
<gene>
    <name evidence="1" type="ORF">C0674_13490</name>
</gene>